<feature type="domain" description="Peptidase C-terminal archaeal/bacterial" evidence="1">
    <location>
        <begin position="165"/>
        <end position="236"/>
    </location>
</feature>
<organism evidence="2 3">
    <name type="scientific">Fimbriiglobus ruber</name>
    <dbReference type="NCBI Taxonomy" id="1908690"/>
    <lineage>
        <taxon>Bacteria</taxon>
        <taxon>Pseudomonadati</taxon>
        <taxon>Planctomycetota</taxon>
        <taxon>Planctomycetia</taxon>
        <taxon>Gemmatales</taxon>
        <taxon>Gemmataceae</taxon>
        <taxon>Fimbriiglobus</taxon>
    </lineage>
</organism>
<dbReference type="RefSeq" id="WP_088256574.1">
    <property type="nucleotide sequence ID" value="NZ_NIDE01000009.1"/>
</dbReference>
<evidence type="ECO:0000313" key="2">
    <source>
        <dbReference type="EMBL" id="OWK39703.1"/>
    </source>
</evidence>
<comment type="caution">
    <text evidence="2">The sequence shown here is derived from an EMBL/GenBank/DDBJ whole genome shotgun (WGS) entry which is preliminary data.</text>
</comment>
<keyword evidence="3" id="KW-1185">Reference proteome</keyword>
<dbReference type="OrthoDB" id="235850at2"/>
<dbReference type="EMBL" id="NIDE01000009">
    <property type="protein sequence ID" value="OWK39703.1"/>
    <property type="molecule type" value="Genomic_DNA"/>
</dbReference>
<dbReference type="Gene3D" id="2.60.120.380">
    <property type="match status" value="2"/>
</dbReference>
<name>A0A225DFE7_9BACT</name>
<dbReference type="Pfam" id="PF04151">
    <property type="entry name" value="PPC"/>
    <property type="match status" value="1"/>
</dbReference>
<dbReference type="AlphaFoldDB" id="A0A225DFE7"/>
<evidence type="ECO:0000259" key="1">
    <source>
        <dbReference type="Pfam" id="PF04151"/>
    </source>
</evidence>
<proteinExistence type="predicted"/>
<sequence length="780" mass="82888">MLPRLALTLCALGVLDSERLWANPPVAAFIYPAGGQRGTKVPVRVGGLYLHQKCGFELDGRGLKVTPELRRAPAPWFEGPLLPLPESQQAEDYPVEMVGEVVVDSAAPLQSARGRVWTSQGAAGGLVFVVGDLPEVVEKEIDGDPIPVAVTLPVTANGRIFPREDVDLWAFRATKGQSVTALAATAGIRSPLVAKLEILDGAGRVLAENTARAAAGADASVRFVAPADGLYQVRISDARTLGGPAYVYRLTITVGPVIDQVFPLGGRRGFTSTFHLDGQVVPKDLVSIAIPADASAAYRHDLKLESHSAALRLDVDDFPEYVEPLKMSEPVSLPAVLNGRIDHPGASGVWRVSLTKGRPVELDLRARTLGSPLCGVVTISDATGKEVARADSPNDLSKDPTLRFTPPTDGVYAVRVAERFHDRGGPAFAYRLRISESATAPDFALKGPSDIITVPRNGTFKVKVSVERKGGFAGPLELTVTGLPDGVAAAKTTVAAGQNAAEMVLAATATAPVRPAHIGIAGTAVIGKETIRRPVLFPETVGDPGVESAFLIVTVPTPFKIDGEYTMSSAPRGQTYRRKYKLVRDNFNGSVEVRLADRQARHLQGVTGPTIVVPAGQNEFEYTAFLPPWLELGRTCRICVMATGMVKDADGTEHVVSFSSTEQNHQMIAVAEPGKLDIDLASAVVSAKVGETVRVPFRVTRAVDLRGDAKVELVTPAHWSGVSAVPVVLSNGAERGELLIAVRKDARGPFTAPAIVRVTVIWQGDPVVAEQKLELLGVEP</sequence>
<dbReference type="Proteomes" id="UP000214646">
    <property type="component" value="Unassembled WGS sequence"/>
</dbReference>
<evidence type="ECO:0000313" key="3">
    <source>
        <dbReference type="Proteomes" id="UP000214646"/>
    </source>
</evidence>
<gene>
    <name evidence="2" type="ORF">FRUB_05593</name>
</gene>
<reference evidence="3" key="1">
    <citation type="submission" date="2017-06" db="EMBL/GenBank/DDBJ databases">
        <title>Genome analysis of Fimbriiglobus ruber SP5, the first member of the order Planctomycetales with confirmed chitinolytic capability.</title>
        <authorList>
            <person name="Ravin N.V."/>
            <person name="Rakitin A.L."/>
            <person name="Ivanova A.A."/>
            <person name="Beletsky A.V."/>
            <person name="Kulichevskaya I.S."/>
            <person name="Mardanov A.V."/>
            <person name="Dedysh S.N."/>
        </authorList>
    </citation>
    <scope>NUCLEOTIDE SEQUENCE [LARGE SCALE GENOMIC DNA]</scope>
    <source>
        <strain evidence="3">SP5</strain>
    </source>
</reference>
<dbReference type="InterPro" id="IPR007280">
    <property type="entry name" value="Peptidase_C_arc/bac"/>
</dbReference>
<accession>A0A225DFE7</accession>
<protein>
    <submittedName>
        <fullName evidence="2">Putative serine proteinase, subtilase family</fullName>
    </submittedName>
</protein>